<dbReference type="GO" id="GO:0006281">
    <property type="term" value="P:DNA repair"/>
    <property type="evidence" value="ECO:0007669"/>
    <property type="project" value="TreeGrafter"/>
</dbReference>
<dbReference type="RefSeq" id="WP_008566055.1">
    <property type="nucleotide sequence ID" value="NZ_JH594507.1"/>
</dbReference>
<dbReference type="PATRIC" id="fig|999422.3.peg.2120"/>
<dbReference type="EC" id="3.1.3.18" evidence="4"/>
<dbReference type="EMBL" id="AGEK01000034">
    <property type="protein sequence ID" value="EHO68052.1"/>
    <property type="molecule type" value="Genomic_DNA"/>
</dbReference>
<comment type="similarity">
    <text evidence="3">Belongs to the HAD-like hydrolase superfamily. CbbY/CbbZ/Gph/YieH family.</text>
</comment>
<dbReference type="GO" id="GO:0008967">
    <property type="term" value="F:phosphoglycolate phosphatase activity"/>
    <property type="evidence" value="ECO:0007669"/>
    <property type="project" value="UniProtKB-EC"/>
</dbReference>
<dbReference type="SFLD" id="SFLDG01129">
    <property type="entry name" value="C1.5:_HAD__Beta-PGM__Phosphata"/>
    <property type="match status" value="1"/>
</dbReference>
<dbReference type="Gene3D" id="3.40.50.1000">
    <property type="entry name" value="HAD superfamily/HAD-like"/>
    <property type="match status" value="1"/>
</dbReference>
<dbReference type="SUPFAM" id="SSF56784">
    <property type="entry name" value="HAD-like"/>
    <property type="match status" value="1"/>
</dbReference>
<dbReference type="InterPro" id="IPR023198">
    <property type="entry name" value="PGP-like_dom2"/>
</dbReference>
<keyword evidence="6" id="KW-1185">Reference proteome</keyword>
<evidence type="ECO:0000256" key="4">
    <source>
        <dbReference type="ARBA" id="ARBA00013078"/>
    </source>
</evidence>
<dbReference type="Gene3D" id="1.10.150.240">
    <property type="entry name" value="Putative phosphatase, domain 2"/>
    <property type="match status" value="1"/>
</dbReference>
<evidence type="ECO:0000256" key="2">
    <source>
        <dbReference type="ARBA" id="ARBA00004818"/>
    </source>
</evidence>
<comment type="catalytic activity">
    <reaction evidence="1">
        <text>2-phosphoglycolate + H2O = glycolate + phosphate</text>
        <dbReference type="Rhea" id="RHEA:14369"/>
        <dbReference type="ChEBI" id="CHEBI:15377"/>
        <dbReference type="ChEBI" id="CHEBI:29805"/>
        <dbReference type="ChEBI" id="CHEBI:43474"/>
        <dbReference type="ChEBI" id="CHEBI:58033"/>
        <dbReference type="EC" id="3.1.3.18"/>
    </reaction>
</comment>
<dbReference type="InterPro" id="IPR041492">
    <property type="entry name" value="HAD_2"/>
</dbReference>
<accession>H1HPC0</accession>
<dbReference type="PANTHER" id="PTHR43434">
    <property type="entry name" value="PHOSPHOGLYCOLATE PHOSPHATASE"/>
    <property type="match status" value="1"/>
</dbReference>
<comment type="pathway">
    <text evidence="2">Organic acid metabolism; glycolate biosynthesis; glycolate from 2-phosphoglycolate: step 1/1.</text>
</comment>
<sequence>MMSYQTYIFDLDGTLLDSLTDLANGCNHALRCNGMAERSIEEVRMFVGNGVKKLMERAVPGGSDNPLFAKTYQDFREYYLVHSLDHTCPYAGIEGMLCDLTAAGKQIAVVSNKFYAATQALVAHFFGDKIRVAIGERENIRKKPAPDTVNEALKQLGAARETAVYIGDSDVDIQTACNSGMPCISVLWGFRSKQFLLDHGATTFIESPSALLDI</sequence>
<dbReference type="InterPro" id="IPR036412">
    <property type="entry name" value="HAD-like_sf"/>
</dbReference>
<dbReference type="InterPro" id="IPR006439">
    <property type="entry name" value="HAD-SF_hydro_IA"/>
</dbReference>
<dbReference type="OrthoDB" id="9807630at2"/>
<dbReference type="AlphaFoldDB" id="H1HPC0"/>
<protein>
    <recommendedName>
        <fullName evidence="4">phosphoglycolate phosphatase</fullName>
        <ecNumber evidence="4">3.1.3.18</ecNumber>
    </recommendedName>
</protein>
<evidence type="ECO:0000313" key="5">
    <source>
        <dbReference type="EMBL" id="EHO68052.1"/>
    </source>
</evidence>
<evidence type="ECO:0000256" key="1">
    <source>
        <dbReference type="ARBA" id="ARBA00000830"/>
    </source>
</evidence>
<dbReference type="GO" id="GO:0005829">
    <property type="term" value="C:cytosol"/>
    <property type="evidence" value="ECO:0007669"/>
    <property type="project" value="TreeGrafter"/>
</dbReference>
<dbReference type="Proteomes" id="UP000003167">
    <property type="component" value="Unassembled WGS sequence"/>
</dbReference>
<comment type="caution">
    <text evidence="5">The sequence shown here is derived from an EMBL/GenBank/DDBJ whole genome shotgun (WGS) entry which is preliminary data.</text>
</comment>
<gene>
    <name evidence="5" type="ORF">HMPREF9944_02014</name>
</gene>
<reference evidence="5 6" key="1">
    <citation type="submission" date="2011-12" db="EMBL/GenBank/DDBJ databases">
        <title>The Genome Sequence of Prevotella maculosa OT 289.</title>
        <authorList>
            <consortium name="The Broad Institute Genome Sequencing Platform"/>
            <person name="Earl A."/>
            <person name="Ward D."/>
            <person name="Feldgarden M."/>
            <person name="Gevers D."/>
            <person name="Izard J."/>
            <person name="Blanton J.M."/>
            <person name="Mathney J."/>
            <person name="Tanner A.C."/>
            <person name="Dewhirst F.E."/>
            <person name="Young S.K."/>
            <person name="Zeng Q."/>
            <person name="Gargeya S."/>
            <person name="Fitzgerald M."/>
            <person name="Haas B."/>
            <person name="Abouelleil A."/>
            <person name="Alvarado L."/>
            <person name="Arachchi H.M."/>
            <person name="Berlin A."/>
            <person name="Chapman S.B."/>
            <person name="Gearin G."/>
            <person name="Goldberg J."/>
            <person name="Griggs A."/>
            <person name="Gujja S."/>
            <person name="Hansen M."/>
            <person name="Heiman D."/>
            <person name="Howarth C."/>
            <person name="Larimer J."/>
            <person name="Lui A."/>
            <person name="MacDonald P.J.P."/>
            <person name="McCowen C."/>
            <person name="Montmayeur A."/>
            <person name="Murphy C."/>
            <person name="Neiman D."/>
            <person name="Pearson M."/>
            <person name="Priest M."/>
            <person name="Roberts A."/>
            <person name="Saif S."/>
            <person name="Shea T."/>
            <person name="Sisk P."/>
            <person name="Stolte C."/>
            <person name="Sykes S."/>
            <person name="Wortman J."/>
            <person name="Nusbaum C."/>
            <person name="Birren B."/>
        </authorList>
    </citation>
    <scope>NUCLEOTIDE SEQUENCE [LARGE SCALE GENOMIC DNA]</scope>
    <source>
        <strain evidence="5 6">OT 289</strain>
    </source>
</reference>
<name>H1HPC0_9BACT</name>
<dbReference type="Pfam" id="PF13419">
    <property type="entry name" value="HAD_2"/>
    <property type="match status" value="1"/>
</dbReference>
<dbReference type="HOGENOM" id="CLU_045011_19_1_10"/>
<dbReference type="InterPro" id="IPR023214">
    <property type="entry name" value="HAD_sf"/>
</dbReference>
<dbReference type="PANTHER" id="PTHR43434:SF1">
    <property type="entry name" value="PHOSPHOGLYCOLATE PHOSPHATASE"/>
    <property type="match status" value="1"/>
</dbReference>
<organism evidence="5 6">
    <name type="scientific">Segatella maculosa OT 289</name>
    <dbReference type="NCBI Taxonomy" id="999422"/>
    <lineage>
        <taxon>Bacteria</taxon>
        <taxon>Pseudomonadati</taxon>
        <taxon>Bacteroidota</taxon>
        <taxon>Bacteroidia</taxon>
        <taxon>Bacteroidales</taxon>
        <taxon>Prevotellaceae</taxon>
        <taxon>Segatella</taxon>
    </lineage>
</organism>
<dbReference type="STRING" id="999422.HMPREF9944_02014"/>
<proteinExistence type="inferred from homology"/>
<evidence type="ECO:0000313" key="6">
    <source>
        <dbReference type="Proteomes" id="UP000003167"/>
    </source>
</evidence>
<dbReference type="SFLD" id="SFLDS00003">
    <property type="entry name" value="Haloacid_Dehalogenase"/>
    <property type="match status" value="1"/>
</dbReference>
<dbReference type="InterPro" id="IPR050155">
    <property type="entry name" value="HAD-like_hydrolase_sf"/>
</dbReference>
<dbReference type="NCBIfam" id="TIGR01549">
    <property type="entry name" value="HAD-SF-IA-v1"/>
    <property type="match status" value="1"/>
</dbReference>
<evidence type="ECO:0000256" key="3">
    <source>
        <dbReference type="ARBA" id="ARBA00006171"/>
    </source>
</evidence>
<keyword evidence="5" id="KW-0378">Hydrolase</keyword>